<evidence type="ECO:0000313" key="3">
    <source>
        <dbReference type="Proteomes" id="UP000244336"/>
    </source>
</evidence>
<name>A0A2T7EGG2_9POAL</name>
<evidence type="ECO:0000256" key="1">
    <source>
        <dbReference type="SAM" id="MobiDB-lite"/>
    </source>
</evidence>
<gene>
    <name evidence="2" type="ORF">GQ55_3G387200</name>
</gene>
<sequence>MEPAYRSNGATVNRTERRASARERQTCQPSNPGGSRTPACVAAADGRQARPPTPHPRSVRDATWPITRRDSPSGHPVRRRPCPAGAARTEAARGSHGPRRKRHG</sequence>
<feature type="compositionally biased region" description="Basic and acidic residues" evidence="1">
    <location>
        <begin position="14"/>
        <end position="25"/>
    </location>
</feature>
<dbReference type="EMBL" id="CM009751">
    <property type="protein sequence ID" value="PUZ66919.1"/>
    <property type="molecule type" value="Genomic_DNA"/>
</dbReference>
<proteinExistence type="predicted"/>
<accession>A0A2T7EGG2</accession>
<evidence type="ECO:0000313" key="2">
    <source>
        <dbReference type="EMBL" id="PUZ66919.1"/>
    </source>
</evidence>
<dbReference type="AlphaFoldDB" id="A0A2T7EGG2"/>
<dbReference type="Gramene" id="PUZ66919">
    <property type="protein sequence ID" value="PUZ66919"/>
    <property type="gene ID" value="GQ55_3G387200"/>
</dbReference>
<organism evidence="2 3">
    <name type="scientific">Panicum hallii var. hallii</name>
    <dbReference type="NCBI Taxonomy" id="1504633"/>
    <lineage>
        <taxon>Eukaryota</taxon>
        <taxon>Viridiplantae</taxon>
        <taxon>Streptophyta</taxon>
        <taxon>Embryophyta</taxon>
        <taxon>Tracheophyta</taxon>
        <taxon>Spermatophyta</taxon>
        <taxon>Magnoliopsida</taxon>
        <taxon>Liliopsida</taxon>
        <taxon>Poales</taxon>
        <taxon>Poaceae</taxon>
        <taxon>PACMAD clade</taxon>
        <taxon>Panicoideae</taxon>
        <taxon>Panicodae</taxon>
        <taxon>Paniceae</taxon>
        <taxon>Panicinae</taxon>
        <taxon>Panicum</taxon>
        <taxon>Panicum sect. Panicum</taxon>
    </lineage>
</organism>
<reference evidence="2 3" key="1">
    <citation type="submission" date="2018-04" db="EMBL/GenBank/DDBJ databases">
        <title>WGS assembly of Panicum hallii var. hallii HAL2.</title>
        <authorList>
            <person name="Lovell J."/>
            <person name="Jenkins J."/>
            <person name="Lowry D."/>
            <person name="Mamidi S."/>
            <person name="Sreedasyam A."/>
            <person name="Weng X."/>
            <person name="Barry K."/>
            <person name="Bonette J."/>
            <person name="Campitelli B."/>
            <person name="Daum C."/>
            <person name="Gordon S."/>
            <person name="Gould B."/>
            <person name="Lipzen A."/>
            <person name="MacQueen A."/>
            <person name="Palacio-Mejia J."/>
            <person name="Plott C."/>
            <person name="Shakirov E."/>
            <person name="Shu S."/>
            <person name="Yoshinaga Y."/>
            <person name="Zane M."/>
            <person name="Rokhsar D."/>
            <person name="Grimwood J."/>
            <person name="Schmutz J."/>
            <person name="Juenger T."/>
        </authorList>
    </citation>
    <scope>NUCLEOTIDE SEQUENCE [LARGE SCALE GENOMIC DNA]</scope>
    <source>
        <strain evidence="3">cv. HAL2</strain>
    </source>
</reference>
<feature type="region of interest" description="Disordered" evidence="1">
    <location>
        <begin position="1"/>
        <end position="104"/>
    </location>
</feature>
<keyword evidence="3" id="KW-1185">Reference proteome</keyword>
<dbReference type="Proteomes" id="UP000244336">
    <property type="component" value="Chromosome 3"/>
</dbReference>
<protein>
    <submittedName>
        <fullName evidence="2">Uncharacterized protein</fullName>
    </submittedName>
</protein>